<dbReference type="InterPro" id="IPR013857">
    <property type="entry name" value="NADH-UbQ_OxRdtase-assoc_prot30"/>
</dbReference>
<dbReference type="InterPro" id="IPR008979">
    <property type="entry name" value="Galactose-bd-like_sf"/>
</dbReference>
<keyword evidence="3" id="KW-1185">Reference proteome</keyword>
<protein>
    <recommendedName>
        <fullName evidence="1">NADH:ubiquinone oxidoreductase intermediate-associated protein 30 domain-containing protein</fullName>
    </recommendedName>
</protein>
<proteinExistence type="predicted"/>
<dbReference type="EMBL" id="CAJZBQ010000057">
    <property type="protein sequence ID" value="CAG9333762.1"/>
    <property type="molecule type" value="Genomic_DNA"/>
</dbReference>
<gene>
    <name evidence="2" type="ORF">BSTOLATCC_MIC59578</name>
</gene>
<feature type="domain" description="NADH:ubiquinone oxidoreductase intermediate-associated protein 30" evidence="1">
    <location>
        <begin position="61"/>
        <end position="223"/>
    </location>
</feature>
<evidence type="ECO:0000259" key="1">
    <source>
        <dbReference type="Pfam" id="PF08547"/>
    </source>
</evidence>
<dbReference type="SUPFAM" id="SSF49785">
    <property type="entry name" value="Galactose-binding domain-like"/>
    <property type="match status" value="1"/>
</dbReference>
<sequence length="271" mass="31483">MLRNFRSAFSRLRLSARASSKIFSKIFNHYSGEFRQRLKYSLSMSEPAYERAIKDKNILLFDFQEEADLFFWEIDTDYRMGASSRALMKMKGNELIFEGELLNLKELDYNGSLYAEIINAAVAVSKFKHFNGMRITIKTDGQPYQLKLVLREPFSVASYTAHIIDKSKKFVTLEIPLHNFLRDFTDPLNPMRLDVSDGKVINVLGIKIGIYSEDQKEGKFSMSLKDIHMIYRQDLEFIAQRYSAPVFFKKCDDYTQVNYIDTGMSLVGIEK</sequence>
<evidence type="ECO:0000313" key="3">
    <source>
        <dbReference type="Proteomes" id="UP001162131"/>
    </source>
</evidence>
<dbReference type="AlphaFoldDB" id="A0AAU9KIC8"/>
<organism evidence="2 3">
    <name type="scientific">Blepharisma stoltei</name>
    <dbReference type="NCBI Taxonomy" id="1481888"/>
    <lineage>
        <taxon>Eukaryota</taxon>
        <taxon>Sar</taxon>
        <taxon>Alveolata</taxon>
        <taxon>Ciliophora</taxon>
        <taxon>Postciliodesmatophora</taxon>
        <taxon>Heterotrichea</taxon>
        <taxon>Heterotrichida</taxon>
        <taxon>Blepharismidae</taxon>
        <taxon>Blepharisma</taxon>
    </lineage>
</organism>
<reference evidence="2" key="1">
    <citation type="submission" date="2021-09" db="EMBL/GenBank/DDBJ databases">
        <authorList>
            <consortium name="AG Swart"/>
            <person name="Singh M."/>
            <person name="Singh A."/>
            <person name="Seah K."/>
            <person name="Emmerich C."/>
        </authorList>
    </citation>
    <scope>NUCLEOTIDE SEQUENCE</scope>
    <source>
        <strain evidence="2">ATCC30299</strain>
    </source>
</reference>
<comment type="caution">
    <text evidence="2">The sequence shown here is derived from an EMBL/GenBank/DDBJ whole genome shotgun (WGS) entry which is preliminary data.</text>
</comment>
<name>A0AAU9KIC8_9CILI</name>
<dbReference type="Proteomes" id="UP001162131">
    <property type="component" value="Unassembled WGS sequence"/>
</dbReference>
<dbReference type="Pfam" id="PF08547">
    <property type="entry name" value="CIA30"/>
    <property type="match status" value="1"/>
</dbReference>
<accession>A0AAU9KIC8</accession>
<evidence type="ECO:0000313" key="2">
    <source>
        <dbReference type="EMBL" id="CAG9333762.1"/>
    </source>
</evidence>